<dbReference type="EMBL" id="CADCUW010000411">
    <property type="protein sequence ID" value="CAA9433972.1"/>
    <property type="molecule type" value="Genomic_DNA"/>
</dbReference>
<proteinExistence type="predicted"/>
<evidence type="ECO:0000313" key="1">
    <source>
        <dbReference type="EMBL" id="CAA9433972.1"/>
    </source>
</evidence>
<sequence>MAFRFGQPASVPPGLLYFRCRLDEQRRNWLDPEGAFEAELKKLTLTNLYNARPRWLDNAHKRLDAAVFAAYGWPADLPDEEILKNLLSLNRERSEA</sequence>
<gene>
    <name evidence="1" type="ORF">AVDCRST_MAG01-01-3123</name>
</gene>
<name>A0A6J4Q3U2_9ACTN</name>
<accession>A0A6J4Q3U2</accession>
<protein>
    <submittedName>
        <fullName evidence="1">Uncharacterized protein</fullName>
    </submittedName>
</protein>
<reference evidence="1" key="1">
    <citation type="submission" date="2020-02" db="EMBL/GenBank/DDBJ databases">
        <authorList>
            <person name="Meier V. D."/>
        </authorList>
    </citation>
    <scope>NUCLEOTIDE SEQUENCE</scope>
    <source>
        <strain evidence="1">AVDCRST_MAG01</strain>
    </source>
</reference>
<organism evidence="1">
    <name type="scientific">uncultured Rubrobacteraceae bacterium</name>
    <dbReference type="NCBI Taxonomy" id="349277"/>
    <lineage>
        <taxon>Bacteria</taxon>
        <taxon>Bacillati</taxon>
        <taxon>Actinomycetota</taxon>
        <taxon>Rubrobacteria</taxon>
        <taxon>Rubrobacterales</taxon>
        <taxon>Rubrobacteraceae</taxon>
        <taxon>environmental samples</taxon>
    </lineage>
</organism>
<dbReference type="AlphaFoldDB" id="A0A6J4Q3U2"/>